<evidence type="ECO:0000256" key="1">
    <source>
        <dbReference type="ARBA" id="ARBA00005209"/>
    </source>
</evidence>
<protein>
    <recommendedName>
        <fullName evidence="7">Amidophosphoribosyltransferase</fullName>
        <shortName evidence="7">ATase</shortName>
        <ecNumber evidence="7">2.4.2.14</ecNumber>
    </recommendedName>
    <alternativeName>
        <fullName evidence="7">Glutamine phosphoribosylpyrophosphate amidotransferase</fullName>
        <shortName evidence="7">GPATase</shortName>
    </alternativeName>
</protein>
<comment type="function">
    <text evidence="7">Catalyzes the formation of phosphoribosylamine from phosphoribosylpyrophosphate (PRPP) and glutamine.</text>
</comment>
<comment type="pathway">
    <text evidence="1 7 8">Purine metabolism; IMP biosynthesis via de novo pathway; N(1)-(5-phospho-D-ribosyl)glycinamide from 5-phospho-alpha-D-ribose 1-diphosphate: step 1/2.</text>
</comment>
<dbReference type="InterPro" id="IPR035584">
    <property type="entry name" value="PurF_N"/>
</dbReference>
<reference evidence="11" key="1">
    <citation type="journal article" date="2019" name="Int. J. Syst. Evol. Microbiol.">
        <title>The Global Catalogue of Microorganisms (GCM) 10K type strain sequencing project: providing services to taxonomists for standard genome sequencing and annotation.</title>
        <authorList>
            <consortium name="The Broad Institute Genomics Platform"/>
            <consortium name="The Broad Institute Genome Sequencing Center for Infectious Disease"/>
            <person name="Wu L."/>
            <person name="Ma J."/>
        </authorList>
    </citation>
    <scope>NUCLEOTIDE SEQUENCE [LARGE SCALE GENOMIC DNA]</scope>
    <source>
        <strain evidence="11">CCM 8911</strain>
    </source>
</reference>
<comment type="caution">
    <text evidence="7">Lacks conserved residue(s) required for the propagation of feature annotation.</text>
</comment>
<feature type="binding site" evidence="7">
    <location>
        <position position="358"/>
    </location>
    <ligand>
        <name>Mg(2+)</name>
        <dbReference type="ChEBI" id="CHEBI:18420"/>
    </ligand>
</feature>
<dbReference type="CDD" id="cd00715">
    <property type="entry name" value="GPATase_N"/>
    <property type="match status" value="1"/>
</dbReference>
<evidence type="ECO:0000256" key="5">
    <source>
        <dbReference type="ARBA" id="ARBA00022755"/>
    </source>
</evidence>
<dbReference type="InterPro" id="IPR029057">
    <property type="entry name" value="PRTase-like"/>
</dbReference>
<feature type="domain" description="Glutamine amidotransferase type-2" evidence="9">
    <location>
        <begin position="12"/>
        <end position="232"/>
    </location>
</feature>
<evidence type="ECO:0000256" key="2">
    <source>
        <dbReference type="ARBA" id="ARBA00010138"/>
    </source>
</evidence>
<dbReference type="PIRSF" id="PIRSF000485">
    <property type="entry name" value="Amd_phspho_trans"/>
    <property type="match status" value="1"/>
</dbReference>
<feature type="active site" description="Nucleophile" evidence="7">
    <location>
        <position position="12"/>
    </location>
</feature>
<accession>A0ABW4B9L9</accession>
<name>A0ABW4B9L9_9LACO</name>
<dbReference type="CDD" id="cd06223">
    <property type="entry name" value="PRTases_typeI"/>
    <property type="match status" value="1"/>
</dbReference>
<dbReference type="Proteomes" id="UP001597249">
    <property type="component" value="Unassembled WGS sequence"/>
</dbReference>
<dbReference type="PROSITE" id="PS51278">
    <property type="entry name" value="GATASE_TYPE_2"/>
    <property type="match status" value="1"/>
</dbReference>
<dbReference type="EC" id="2.4.2.14" evidence="7"/>
<feature type="binding site" evidence="7">
    <location>
        <position position="295"/>
    </location>
    <ligand>
        <name>Mg(2+)</name>
        <dbReference type="ChEBI" id="CHEBI:18420"/>
    </ligand>
</feature>
<evidence type="ECO:0000313" key="11">
    <source>
        <dbReference type="Proteomes" id="UP001597249"/>
    </source>
</evidence>
<keyword evidence="5 7" id="KW-0658">Purine biosynthesis</keyword>
<feature type="binding site" evidence="7">
    <location>
        <position position="357"/>
    </location>
    <ligand>
        <name>Mg(2+)</name>
        <dbReference type="ChEBI" id="CHEBI:18420"/>
    </ligand>
</feature>
<dbReference type="Pfam" id="PF13537">
    <property type="entry name" value="GATase_7"/>
    <property type="match status" value="1"/>
</dbReference>
<comment type="catalytic activity">
    <reaction evidence="7 8">
        <text>5-phospho-beta-D-ribosylamine + L-glutamate + diphosphate = 5-phospho-alpha-D-ribose 1-diphosphate + L-glutamine + H2O</text>
        <dbReference type="Rhea" id="RHEA:14905"/>
        <dbReference type="ChEBI" id="CHEBI:15377"/>
        <dbReference type="ChEBI" id="CHEBI:29985"/>
        <dbReference type="ChEBI" id="CHEBI:33019"/>
        <dbReference type="ChEBI" id="CHEBI:58017"/>
        <dbReference type="ChEBI" id="CHEBI:58359"/>
        <dbReference type="ChEBI" id="CHEBI:58681"/>
        <dbReference type="EC" id="2.4.2.14"/>
    </reaction>
</comment>
<dbReference type="NCBIfam" id="TIGR01134">
    <property type="entry name" value="purF"/>
    <property type="match status" value="1"/>
</dbReference>
<evidence type="ECO:0000256" key="3">
    <source>
        <dbReference type="ARBA" id="ARBA00022676"/>
    </source>
</evidence>
<dbReference type="SUPFAM" id="SSF56235">
    <property type="entry name" value="N-terminal nucleophile aminohydrolases (Ntn hydrolases)"/>
    <property type="match status" value="1"/>
</dbReference>
<gene>
    <name evidence="7 10" type="primary">purF</name>
    <name evidence="10" type="ORF">ACFQ3L_08960</name>
</gene>
<dbReference type="RefSeq" id="WP_125585843.1">
    <property type="nucleotide sequence ID" value="NZ_JBHTMO010000028.1"/>
</dbReference>
<keyword evidence="4 7" id="KW-0808">Transferase</keyword>
<dbReference type="Pfam" id="PF00156">
    <property type="entry name" value="Pribosyltran"/>
    <property type="match status" value="1"/>
</dbReference>
<keyword evidence="11" id="KW-1185">Reference proteome</keyword>
<dbReference type="InterPro" id="IPR017932">
    <property type="entry name" value="GATase_2_dom"/>
</dbReference>
<keyword evidence="7" id="KW-0479">Metal-binding</keyword>
<keyword evidence="7" id="KW-0460">Magnesium</keyword>
<evidence type="ECO:0000256" key="4">
    <source>
        <dbReference type="ARBA" id="ARBA00022679"/>
    </source>
</evidence>
<comment type="cofactor">
    <cofactor evidence="7">
        <name>Mg(2+)</name>
        <dbReference type="ChEBI" id="CHEBI:18420"/>
    </cofactor>
    <text evidence="7">Binds 1 Mg(2+) ion per subunit.</text>
</comment>
<dbReference type="InterPro" id="IPR029055">
    <property type="entry name" value="Ntn_hydrolases_N"/>
</dbReference>
<dbReference type="HAMAP" id="MF_01931">
    <property type="entry name" value="PurF"/>
    <property type="match status" value="1"/>
</dbReference>
<dbReference type="Gene3D" id="3.60.20.10">
    <property type="entry name" value="Glutamine Phosphoribosylpyrophosphate, subunit 1, domain 1"/>
    <property type="match status" value="1"/>
</dbReference>
<proteinExistence type="inferred from homology"/>
<evidence type="ECO:0000256" key="7">
    <source>
        <dbReference type="HAMAP-Rule" id="MF_01931"/>
    </source>
</evidence>
<dbReference type="PANTHER" id="PTHR11907">
    <property type="entry name" value="AMIDOPHOSPHORIBOSYLTRANSFERASE"/>
    <property type="match status" value="1"/>
</dbReference>
<evidence type="ECO:0000313" key="10">
    <source>
        <dbReference type="EMBL" id="MFD1393692.1"/>
    </source>
</evidence>
<evidence type="ECO:0000256" key="8">
    <source>
        <dbReference type="PIRNR" id="PIRNR000485"/>
    </source>
</evidence>
<dbReference type="InterPro" id="IPR000836">
    <property type="entry name" value="PRTase_dom"/>
</dbReference>
<dbReference type="SUPFAM" id="SSF53271">
    <property type="entry name" value="PRTase-like"/>
    <property type="match status" value="1"/>
</dbReference>
<keyword evidence="6 7" id="KW-0315">Glutamine amidotransferase</keyword>
<dbReference type="Gene3D" id="3.40.50.2020">
    <property type="match status" value="1"/>
</dbReference>
<dbReference type="EMBL" id="JBHTMO010000028">
    <property type="protein sequence ID" value="MFD1393692.1"/>
    <property type="molecule type" value="Genomic_DNA"/>
</dbReference>
<dbReference type="InterPro" id="IPR005854">
    <property type="entry name" value="PurF"/>
</dbReference>
<comment type="similarity">
    <text evidence="2 7 8">In the C-terminal section; belongs to the purine/pyrimidine phosphoribosyltransferase family.</text>
</comment>
<evidence type="ECO:0000256" key="6">
    <source>
        <dbReference type="ARBA" id="ARBA00022962"/>
    </source>
</evidence>
<sequence>MPAEVKSLNEECGVFGVWGDPNAAELTHLGLHTLQHRGQEGAGIASLTPAGMRRHYGFGLVSQVFAQPADLAALRGPAALGHVRYATAGGAILENIQPLLFRFSDGAVALAHNGNLTNAISLRAALEKAGAIFQSTSDTEVLMHLLRRSPAKTFAGQLMAALNQVHGGFAFALLTEAGLYAACDPNGFRPLVVGQLPGGGYVVCSETAALNAVGATFIKDVQPGELVTVDDTGLHMQQYTTNTQLAVCSMEYVYFARPDSEIHGVNVHQARVAMGKRLAQEQPAAGDIVVGVPNSSLSAAIGYAQASGLPYEMGLIKSQYVARTFIQPTQALRERSVRLKLSALKAVVSGKRVVLIDDSIVRGTTAKQIVQLLKEAGAKAVHLRIASPPLRFPCFYGIDIQTTKELLAANYSVREMRTLLGVDSLGFLSVQGLEDSVGLSTTAPNRGLCVAYFTGEYPTPLDDYAANLDLELKALAQNVKEVAAP</sequence>
<keyword evidence="3 7" id="KW-0328">Glycosyltransferase</keyword>
<comment type="caution">
    <text evidence="10">The sequence shown here is derived from an EMBL/GenBank/DDBJ whole genome shotgun (WGS) entry which is preliminary data.</text>
</comment>
<dbReference type="GO" id="GO:0004044">
    <property type="term" value="F:amidophosphoribosyltransferase activity"/>
    <property type="evidence" value="ECO:0007669"/>
    <property type="project" value="UniProtKB-EC"/>
</dbReference>
<organism evidence="10 11">
    <name type="scientific">Lacticaseibacillus jixianensis</name>
    <dbReference type="NCBI Taxonomy" id="2486012"/>
    <lineage>
        <taxon>Bacteria</taxon>
        <taxon>Bacillati</taxon>
        <taxon>Bacillota</taxon>
        <taxon>Bacilli</taxon>
        <taxon>Lactobacillales</taxon>
        <taxon>Lactobacillaceae</taxon>
        <taxon>Lacticaseibacillus</taxon>
    </lineage>
</organism>
<evidence type="ECO:0000259" key="9">
    <source>
        <dbReference type="PROSITE" id="PS51278"/>
    </source>
</evidence>